<proteinExistence type="predicted"/>
<accession>A0A226DAY9</accession>
<dbReference type="AlphaFoldDB" id="A0A226DAY9"/>
<gene>
    <name evidence="1" type="ORF">Fcan01_22858</name>
</gene>
<name>A0A226DAY9_FOLCA</name>
<protein>
    <submittedName>
        <fullName evidence="1">Uncharacterized protein</fullName>
    </submittedName>
</protein>
<keyword evidence="2" id="KW-1185">Reference proteome</keyword>
<reference evidence="1 2" key="1">
    <citation type="submission" date="2015-12" db="EMBL/GenBank/DDBJ databases">
        <title>The genome of Folsomia candida.</title>
        <authorList>
            <person name="Faddeeva A."/>
            <person name="Derks M.F."/>
            <person name="Anvar Y."/>
            <person name="Smit S."/>
            <person name="Van Straalen N."/>
            <person name="Roelofs D."/>
        </authorList>
    </citation>
    <scope>NUCLEOTIDE SEQUENCE [LARGE SCALE GENOMIC DNA]</scope>
    <source>
        <strain evidence="1 2">VU population</strain>
        <tissue evidence="1">Whole body</tissue>
    </source>
</reference>
<organism evidence="1 2">
    <name type="scientific">Folsomia candida</name>
    <name type="common">Springtail</name>
    <dbReference type="NCBI Taxonomy" id="158441"/>
    <lineage>
        <taxon>Eukaryota</taxon>
        <taxon>Metazoa</taxon>
        <taxon>Ecdysozoa</taxon>
        <taxon>Arthropoda</taxon>
        <taxon>Hexapoda</taxon>
        <taxon>Collembola</taxon>
        <taxon>Entomobryomorpha</taxon>
        <taxon>Isotomoidea</taxon>
        <taxon>Isotomidae</taxon>
        <taxon>Proisotominae</taxon>
        <taxon>Folsomia</taxon>
    </lineage>
</organism>
<dbReference type="EMBL" id="LNIX01000026">
    <property type="protein sequence ID" value="OXA42333.1"/>
    <property type="molecule type" value="Genomic_DNA"/>
</dbReference>
<comment type="caution">
    <text evidence="1">The sequence shown here is derived from an EMBL/GenBank/DDBJ whole genome shotgun (WGS) entry which is preliminary data.</text>
</comment>
<dbReference type="Proteomes" id="UP000198287">
    <property type="component" value="Unassembled WGS sequence"/>
</dbReference>
<sequence>MDSTLDFPKVYNEFYVTIQSDKSPLNYPNNSSADFSNILQNPVDLRDGDYLVGLSEIFYYSQGRISAANLPPHVVVVNEENSAANPKTFFRPGNKSDNVIQTFKTVRNFLRYQRQDALITNWFAALSNHLEESQLGADVRVEVSSYYALLSGRHTIIELIDKDNYYYLELPPELAKVLGFDSTTTFVANTKFTSENVQDEDEFEKLPPDYIASFALVHVLKQDLEIEEPDEMEHEALTISIALAFLNGKVKVTFVMVDEDSIKVFIEEEGHFAFVLPDPVCKAFGIPAGKVFRDKKSVIRLPPILEQQSAAASASASASEGHATRQTNRVDWNFDRVFVHTDIMEPMCYGGDLEPLLRIVPKPITPMDTGERHLIFHPVYYFPVKKQIFTSVSIKLLNEDGETLPTVLTHPSTVTLHIKRQF</sequence>
<evidence type="ECO:0000313" key="2">
    <source>
        <dbReference type="Proteomes" id="UP000198287"/>
    </source>
</evidence>
<evidence type="ECO:0000313" key="1">
    <source>
        <dbReference type="EMBL" id="OXA42333.1"/>
    </source>
</evidence>